<reference evidence="1 2" key="1">
    <citation type="submission" date="2020-08" db="EMBL/GenBank/DDBJ databases">
        <title>Genomic Encyclopedia of Type Strains, Phase IV (KMG-IV): sequencing the most valuable type-strain genomes for metagenomic binning, comparative biology and taxonomic classification.</title>
        <authorList>
            <person name="Goeker M."/>
        </authorList>
    </citation>
    <scope>NUCLEOTIDE SEQUENCE [LARGE SCALE GENOMIC DNA]</scope>
    <source>
        <strain evidence="1 2">DSM 14925</strain>
    </source>
</reference>
<evidence type="ECO:0000313" key="2">
    <source>
        <dbReference type="Proteomes" id="UP000562464"/>
    </source>
</evidence>
<organism evidence="1 2">
    <name type="scientific">Lactovum miscens</name>
    <dbReference type="NCBI Taxonomy" id="190387"/>
    <lineage>
        <taxon>Bacteria</taxon>
        <taxon>Bacillati</taxon>
        <taxon>Bacillota</taxon>
        <taxon>Bacilli</taxon>
        <taxon>Lactobacillales</taxon>
        <taxon>Streptococcaceae</taxon>
        <taxon>Lactovum</taxon>
    </lineage>
</organism>
<evidence type="ECO:0008006" key="3">
    <source>
        <dbReference type="Google" id="ProtNLM"/>
    </source>
</evidence>
<dbReference type="SUPFAM" id="SSF56784">
    <property type="entry name" value="HAD-like"/>
    <property type="match status" value="1"/>
</dbReference>
<protein>
    <recommendedName>
        <fullName evidence="3">Haloacid dehalogenase-like hydrolase</fullName>
    </recommendedName>
</protein>
<dbReference type="EMBL" id="JACHHV010000019">
    <property type="protein sequence ID" value="MBB5888268.1"/>
    <property type="molecule type" value="Genomic_DNA"/>
</dbReference>
<proteinExistence type="predicted"/>
<dbReference type="Gene3D" id="3.40.50.1000">
    <property type="entry name" value="HAD superfamily/HAD-like"/>
    <property type="match status" value="1"/>
</dbReference>
<dbReference type="RefSeq" id="WP_183540173.1">
    <property type="nucleotide sequence ID" value="NZ_JACHHV010000019.1"/>
</dbReference>
<keyword evidence="2" id="KW-1185">Reference proteome</keyword>
<comment type="caution">
    <text evidence="1">The sequence shown here is derived from an EMBL/GenBank/DDBJ whole genome shotgun (WGS) entry which is preliminary data.</text>
</comment>
<dbReference type="InterPro" id="IPR023214">
    <property type="entry name" value="HAD_sf"/>
</dbReference>
<dbReference type="Proteomes" id="UP000562464">
    <property type="component" value="Unassembled WGS sequence"/>
</dbReference>
<name>A0A841C971_9LACT</name>
<accession>A0A841C971</accession>
<dbReference type="AlphaFoldDB" id="A0A841C971"/>
<evidence type="ECO:0000313" key="1">
    <source>
        <dbReference type="EMBL" id="MBB5888268.1"/>
    </source>
</evidence>
<sequence>MVQNTIAIVWDFDKTLIREYMQTPIFDKFGVDQSQFWAEVEQLPKKYAEEGININRDLIYLNHMITCVHQGIFPGLNNEMLFDLGSQMKFYNGVPKIFDKLRSVVDDNDKYNDCRIKVEHYIISTGLTQMIKGSAVNEFIDGVWGCEFIERPFESKLLGHNSEPLLLQVDAGKVISQIGSIIDNTSKTRVVFELRKGVNKHPEINVNGKMDAEAYRIPFKNMIYIADGPSDVPVFSVLKKNGGKTFAVYPHGDENGLEQVDNLLQNGRIDAFGEADYTEGSTSFLWLKKKVEIMADRIYDEYLGEIAAATTVAPAHLTD</sequence>
<dbReference type="InterPro" id="IPR036412">
    <property type="entry name" value="HAD-like_sf"/>
</dbReference>
<gene>
    <name evidence="1" type="ORF">HNQ37_001161</name>
</gene>